<dbReference type="EMBL" id="JAINUG010000244">
    <property type="protein sequence ID" value="KAJ8385640.1"/>
    <property type="molecule type" value="Genomic_DNA"/>
</dbReference>
<evidence type="ECO:0000259" key="5">
    <source>
        <dbReference type="PROSITE" id="PS50871"/>
    </source>
</evidence>
<dbReference type="PANTHER" id="PTHR22923">
    <property type="entry name" value="CEREBELLIN-RELATED"/>
    <property type="match status" value="1"/>
</dbReference>
<evidence type="ECO:0000256" key="2">
    <source>
        <dbReference type="ARBA" id="ARBA00022525"/>
    </source>
</evidence>
<feature type="signal peptide" evidence="4">
    <location>
        <begin position="1"/>
        <end position="15"/>
    </location>
</feature>
<dbReference type="PRINTS" id="PR00007">
    <property type="entry name" value="COMPLEMNTC1Q"/>
</dbReference>
<dbReference type="GO" id="GO:0045202">
    <property type="term" value="C:synapse"/>
    <property type="evidence" value="ECO:0007669"/>
    <property type="project" value="TreeGrafter"/>
</dbReference>
<name>A0AAD7RKD4_9TELE</name>
<keyword evidence="7" id="KW-1185">Reference proteome</keyword>
<evidence type="ECO:0000313" key="7">
    <source>
        <dbReference type="Proteomes" id="UP001221898"/>
    </source>
</evidence>
<dbReference type="Gene3D" id="2.60.120.40">
    <property type="match status" value="1"/>
</dbReference>
<evidence type="ECO:0000313" key="6">
    <source>
        <dbReference type="EMBL" id="KAJ8385640.1"/>
    </source>
</evidence>
<evidence type="ECO:0000256" key="3">
    <source>
        <dbReference type="ARBA" id="ARBA00022729"/>
    </source>
</evidence>
<dbReference type="GO" id="GO:0005576">
    <property type="term" value="C:extracellular region"/>
    <property type="evidence" value="ECO:0007669"/>
    <property type="project" value="UniProtKB-SubCell"/>
</dbReference>
<dbReference type="InterPro" id="IPR001073">
    <property type="entry name" value="C1q_dom"/>
</dbReference>
<feature type="chain" id="PRO_5042053810" description="C1q domain-containing protein" evidence="4">
    <location>
        <begin position="16"/>
        <end position="173"/>
    </location>
</feature>
<evidence type="ECO:0000256" key="4">
    <source>
        <dbReference type="SAM" id="SignalP"/>
    </source>
</evidence>
<protein>
    <recommendedName>
        <fullName evidence="5">C1q domain-containing protein</fullName>
    </recommendedName>
</protein>
<dbReference type="Proteomes" id="UP001221898">
    <property type="component" value="Unassembled WGS sequence"/>
</dbReference>
<dbReference type="InterPro" id="IPR050822">
    <property type="entry name" value="Cerebellin_Synaptic_Org"/>
</dbReference>
<dbReference type="SMART" id="SM00110">
    <property type="entry name" value="C1Q"/>
    <property type="match status" value="1"/>
</dbReference>
<feature type="domain" description="C1q" evidence="5">
    <location>
        <begin position="34"/>
        <end position="168"/>
    </location>
</feature>
<dbReference type="SUPFAM" id="SSF49842">
    <property type="entry name" value="TNF-like"/>
    <property type="match status" value="1"/>
</dbReference>
<dbReference type="GO" id="GO:0099558">
    <property type="term" value="P:maintenance of synapse structure"/>
    <property type="evidence" value="ECO:0007669"/>
    <property type="project" value="TreeGrafter"/>
</dbReference>
<dbReference type="Pfam" id="PF00386">
    <property type="entry name" value="C1q"/>
    <property type="match status" value="1"/>
</dbReference>
<keyword evidence="3 4" id="KW-0732">Signal</keyword>
<accession>A0AAD7RKD4</accession>
<dbReference type="PROSITE" id="PS50871">
    <property type="entry name" value="C1Q"/>
    <property type="match status" value="1"/>
</dbReference>
<comment type="subcellular location">
    <subcellularLocation>
        <location evidence="1">Secreted</location>
    </subcellularLocation>
</comment>
<dbReference type="PANTHER" id="PTHR22923:SF103">
    <property type="entry name" value="CEREBELLIN 20-RELATED"/>
    <property type="match status" value="1"/>
</dbReference>
<evidence type="ECO:0000256" key="1">
    <source>
        <dbReference type="ARBA" id="ARBA00004613"/>
    </source>
</evidence>
<organism evidence="6 7">
    <name type="scientific">Aldrovandia affinis</name>
    <dbReference type="NCBI Taxonomy" id="143900"/>
    <lineage>
        <taxon>Eukaryota</taxon>
        <taxon>Metazoa</taxon>
        <taxon>Chordata</taxon>
        <taxon>Craniata</taxon>
        <taxon>Vertebrata</taxon>
        <taxon>Euteleostomi</taxon>
        <taxon>Actinopterygii</taxon>
        <taxon>Neopterygii</taxon>
        <taxon>Teleostei</taxon>
        <taxon>Notacanthiformes</taxon>
        <taxon>Halosauridae</taxon>
        <taxon>Aldrovandia</taxon>
    </lineage>
</organism>
<sequence>MRGLVLLCLFGTVLGYSKWSESEEPDQDDDPKAGRAHCSAFSVMLRDSACITHHHQDRIVRYPNILLNEGNGYSESSGVFTAPLHGVYSLAVTVYNDYSRTGRGDHFCATLQKNGVVLASTTGDNASIAVVVNLKVGDEVSVLLPPGCRLCTTQNTFTGFLLYATTEPLPSDL</sequence>
<comment type="caution">
    <text evidence="6">The sequence shown here is derived from an EMBL/GenBank/DDBJ whole genome shotgun (WGS) entry which is preliminary data.</text>
</comment>
<reference evidence="6" key="1">
    <citation type="journal article" date="2023" name="Science">
        <title>Genome structures resolve the early diversification of teleost fishes.</title>
        <authorList>
            <person name="Parey E."/>
            <person name="Louis A."/>
            <person name="Montfort J."/>
            <person name="Bouchez O."/>
            <person name="Roques C."/>
            <person name="Iampietro C."/>
            <person name="Lluch J."/>
            <person name="Castinel A."/>
            <person name="Donnadieu C."/>
            <person name="Desvignes T."/>
            <person name="Floi Bucao C."/>
            <person name="Jouanno E."/>
            <person name="Wen M."/>
            <person name="Mejri S."/>
            <person name="Dirks R."/>
            <person name="Jansen H."/>
            <person name="Henkel C."/>
            <person name="Chen W.J."/>
            <person name="Zahm M."/>
            <person name="Cabau C."/>
            <person name="Klopp C."/>
            <person name="Thompson A.W."/>
            <person name="Robinson-Rechavi M."/>
            <person name="Braasch I."/>
            <person name="Lecointre G."/>
            <person name="Bobe J."/>
            <person name="Postlethwait J.H."/>
            <person name="Berthelot C."/>
            <person name="Roest Crollius H."/>
            <person name="Guiguen Y."/>
        </authorList>
    </citation>
    <scope>NUCLEOTIDE SEQUENCE</scope>
    <source>
        <strain evidence="6">NC1722</strain>
    </source>
</reference>
<proteinExistence type="predicted"/>
<gene>
    <name evidence="6" type="ORF">AAFF_G00183530</name>
</gene>
<dbReference type="InterPro" id="IPR008983">
    <property type="entry name" value="Tumour_necrosis_fac-like_dom"/>
</dbReference>
<dbReference type="AlphaFoldDB" id="A0AAD7RKD4"/>
<keyword evidence="2" id="KW-0964">Secreted</keyword>